<reference evidence="4 5" key="1">
    <citation type="submission" date="2024-06" db="EMBL/GenBank/DDBJ databases">
        <title>Sorghum-associated microbial communities from plants grown in Nebraska, USA.</title>
        <authorList>
            <person name="Schachtman D."/>
        </authorList>
    </citation>
    <scope>NUCLEOTIDE SEQUENCE [LARGE SCALE GENOMIC DNA]</scope>
    <source>
        <strain evidence="4 5">3207</strain>
    </source>
</reference>
<dbReference type="PROSITE" id="PS51318">
    <property type="entry name" value="TAT"/>
    <property type="match status" value="1"/>
</dbReference>
<feature type="repeat" description="ANK" evidence="3">
    <location>
        <begin position="69"/>
        <end position="101"/>
    </location>
</feature>
<gene>
    <name evidence="4" type="ORF">ABIE08_002513</name>
</gene>
<dbReference type="InterPro" id="IPR002110">
    <property type="entry name" value="Ankyrin_rpt"/>
</dbReference>
<keyword evidence="5" id="KW-1185">Reference proteome</keyword>
<feature type="repeat" description="ANK" evidence="3">
    <location>
        <begin position="168"/>
        <end position="205"/>
    </location>
</feature>
<feature type="repeat" description="ANK" evidence="3">
    <location>
        <begin position="135"/>
        <end position="167"/>
    </location>
</feature>
<dbReference type="InterPro" id="IPR051637">
    <property type="entry name" value="Ank_repeat_dom-contain_49"/>
</dbReference>
<dbReference type="SMART" id="SM00248">
    <property type="entry name" value="ANK"/>
    <property type="match status" value="5"/>
</dbReference>
<evidence type="ECO:0000256" key="3">
    <source>
        <dbReference type="PROSITE-ProRule" id="PRU00023"/>
    </source>
</evidence>
<protein>
    <submittedName>
        <fullName evidence="4">Ankyrin repeat protein</fullName>
    </submittedName>
</protein>
<proteinExistence type="predicted"/>
<dbReference type="Pfam" id="PF12796">
    <property type="entry name" value="Ank_2"/>
    <property type="match status" value="2"/>
</dbReference>
<evidence type="ECO:0000313" key="5">
    <source>
        <dbReference type="Proteomes" id="UP001549321"/>
    </source>
</evidence>
<evidence type="ECO:0000256" key="2">
    <source>
        <dbReference type="ARBA" id="ARBA00023043"/>
    </source>
</evidence>
<dbReference type="InterPro" id="IPR036770">
    <property type="entry name" value="Ankyrin_rpt-contain_sf"/>
</dbReference>
<dbReference type="PROSITE" id="PS50088">
    <property type="entry name" value="ANK_REPEAT"/>
    <property type="match status" value="4"/>
</dbReference>
<dbReference type="EMBL" id="JBEPSM010000001">
    <property type="protein sequence ID" value="MET4634600.1"/>
    <property type="molecule type" value="Genomic_DNA"/>
</dbReference>
<dbReference type="Gene3D" id="1.25.40.20">
    <property type="entry name" value="Ankyrin repeat-containing domain"/>
    <property type="match status" value="1"/>
</dbReference>
<comment type="caution">
    <text evidence="4">The sequence shown here is derived from an EMBL/GenBank/DDBJ whole genome shotgun (WGS) entry which is preliminary data.</text>
</comment>
<accession>A0ABV2R1Q9</accession>
<dbReference type="InterPro" id="IPR006311">
    <property type="entry name" value="TAT_signal"/>
</dbReference>
<feature type="repeat" description="ANK" evidence="3">
    <location>
        <begin position="102"/>
        <end position="134"/>
    </location>
</feature>
<dbReference type="PROSITE" id="PS50297">
    <property type="entry name" value="ANK_REP_REGION"/>
    <property type="match status" value="2"/>
</dbReference>
<evidence type="ECO:0000313" key="4">
    <source>
        <dbReference type="EMBL" id="MET4634600.1"/>
    </source>
</evidence>
<dbReference type="Proteomes" id="UP001549321">
    <property type="component" value="Unassembled WGS sequence"/>
</dbReference>
<dbReference type="PRINTS" id="PR01415">
    <property type="entry name" value="ANKYRIN"/>
</dbReference>
<dbReference type="SUPFAM" id="SSF48403">
    <property type="entry name" value="Ankyrin repeat"/>
    <property type="match status" value="1"/>
</dbReference>
<name>A0ABV2R1Q9_9HYPH</name>
<keyword evidence="2 3" id="KW-0040">ANK repeat</keyword>
<keyword evidence="1" id="KW-0677">Repeat</keyword>
<dbReference type="PANTHER" id="PTHR24180:SF45">
    <property type="entry name" value="POLY [ADP-RIBOSE] POLYMERASE TANKYRASE"/>
    <property type="match status" value="1"/>
</dbReference>
<sequence length="233" mass="24425">MPIRLTRRSFLLGGLAAAVTTRLMVSGVMTASAQTSASDALFAAVARGDETAVADLLAKSVDVDARNADGATALLVATHQNRVGIARQLILAGADVNAKDRIQDSPYLYAGARGHLEILKLALAHGADLRSTNRYGGTALIPAAERGHVETVRTLIEAGVAVDHVNNLGWTALLEAILLGDGGERHVAIVQLLLEGGADPSLPDRDGVTPLRHARQRDFQPIVALLTKAGARE</sequence>
<evidence type="ECO:0000256" key="1">
    <source>
        <dbReference type="ARBA" id="ARBA00022737"/>
    </source>
</evidence>
<dbReference type="PANTHER" id="PTHR24180">
    <property type="entry name" value="CYCLIN-DEPENDENT KINASE INHIBITOR 2C-RELATED"/>
    <property type="match status" value="1"/>
</dbReference>
<organism evidence="4 5">
    <name type="scientific">Kaistia defluvii</name>
    <dbReference type="NCBI Taxonomy" id="410841"/>
    <lineage>
        <taxon>Bacteria</taxon>
        <taxon>Pseudomonadati</taxon>
        <taxon>Pseudomonadota</taxon>
        <taxon>Alphaproteobacteria</taxon>
        <taxon>Hyphomicrobiales</taxon>
        <taxon>Kaistiaceae</taxon>
        <taxon>Kaistia</taxon>
    </lineage>
</organism>